<dbReference type="InterPro" id="IPR027749">
    <property type="entry name" value="TTLL12"/>
</dbReference>
<dbReference type="STRING" id="4540.A0A3L6TSJ3"/>
<comment type="caution">
    <text evidence="1">The sequence shown here is derived from an EMBL/GenBank/DDBJ whole genome shotgun (WGS) entry which is preliminary data.</text>
</comment>
<proteinExistence type="predicted"/>
<evidence type="ECO:0000313" key="2">
    <source>
        <dbReference type="Proteomes" id="UP000275267"/>
    </source>
</evidence>
<accession>A0A3L6TSJ3</accession>
<sequence length="104" mass="11483">MSPAAAATDGRIRSYEDFARVHAYLLAAAGVPPSLHERLYRKLADEVFDGGEVFAVESCEGGRQRRFVLASEEPLGKEYDVFLVDHAWSFRLPDALKQASGVRA</sequence>
<dbReference type="GO" id="GO:0005737">
    <property type="term" value="C:cytoplasm"/>
    <property type="evidence" value="ECO:0007669"/>
    <property type="project" value="TreeGrafter"/>
</dbReference>
<dbReference type="PANTHER" id="PTHR46088:SF1">
    <property type="entry name" value="TUBULIN--TYROSINE LIGASE-LIKE PROTEIN 12"/>
    <property type="match status" value="1"/>
</dbReference>
<evidence type="ECO:0000313" key="1">
    <source>
        <dbReference type="EMBL" id="RLN42168.1"/>
    </source>
</evidence>
<dbReference type="EMBL" id="PQIB02000001">
    <property type="protein sequence ID" value="RLN42168.1"/>
    <property type="molecule type" value="Genomic_DNA"/>
</dbReference>
<name>A0A3L6TSJ3_PANMI</name>
<gene>
    <name evidence="1" type="ORF">C2845_PM01G04960</name>
</gene>
<protein>
    <submittedName>
        <fullName evidence="1">Tubulin--tyrosine ligase-like protein 12 isoform X2</fullName>
    </submittedName>
</protein>
<keyword evidence="2" id="KW-1185">Reference proteome</keyword>
<organism evidence="1 2">
    <name type="scientific">Panicum miliaceum</name>
    <name type="common">Proso millet</name>
    <name type="synonym">Broomcorn millet</name>
    <dbReference type="NCBI Taxonomy" id="4540"/>
    <lineage>
        <taxon>Eukaryota</taxon>
        <taxon>Viridiplantae</taxon>
        <taxon>Streptophyta</taxon>
        <taxon>Embryophyta</taxon>
        <taxon>Tracheophyta</taxon>
        <taxon>Spermatophyta</taxon>
        <taxon>Magnoliopsida</taxon>
        <taxon>Liliopsida</taxon>
        <taxon>Poales</taxon>
        <taxon>Poaceae</taxon>
        <taxon>PACMAD clade</taxon>
        <taxon>Panicoideae</taxon>
        <taxon>Panicodae</taxon>
        <taxon>Paniceae</taxon>
        <taxon>Panicinae</taxon>
        <taxon>Panicum</taxon>
        <taxon>Panicum sect. Panicum</taxon>
    </lineage>
</organism>
<dbReference type="OrthoDB" id="769558at2759"/>
<dbReference type="GO" id="GO:0016874">
    <property type="term" value="F:ligase activity"/>
    <property type="evidence" value="ECO:0007669"/>
    <property type="project" value="UniProtKB-KW"/>
</dbReference>
<reference evidence="2" key="1">
    <citation type="journal article" date="2019" name="Nat. Commun.">
        <title>The genome of broomcorn millet.</title>
        <authorList>
            <person name="Zou C."/>
            <person name="Miki D."/>
            <person name="Li D."/>
            <person name="Tang Q."/>
            <person name="Xiao L."/>
            <person name="Rajput S."/>
            <person name="Deng P."/>
            <person name="Jia W."/>
            <person name="Huang R."/>
            <person name="Zhang M."/>
            <person name="Sun Y."/>
            <person name="Hu J."/>
            <person name="Fu X."/>
            <person name="Schnable P.S."/>
            <person name="Li F."/>
            <person name="Zhang H."/>
            <person name="Feng B."/>
            <person name="Zhu X."/>
            <person name="Liu R."/>
            <person name="Schnable J.C."/>
            <person name="Zhu J.-K."/>
            <person name="Zhang H."/>
        </authorList>
    </citation>
    <scope>NUCLEOTIDE SEQUENCE [LARGE SCALE GENOMIC DNA]</scope>
</reference>
<dbReference type="Proteomes" id="UP000275267">
    <property type="component" value="Unassembled WGS sequence"/>
</dbReference>
<dbReference type="PANTHER" id="PTHR46088">
    <property type="entry name" value="TUBULIN--TYROSINE LIGASE-LIKE PROTEIN 12"/>
    <property type="match status" value="1"/>
</dbReference>
<dbReference type="AlphaFoldDB" id="A0A3L6TSJ3"/>